<dbReference type="InterPro" id="IPR024744">
    <property type="entry name" value="CSS-motif_dom"/>
</dbReference>
<dbReference type="Pfam" id="PF12792">
    <property type="entry name" value="CSS-motif"/>
    <property type="match status" value="1"/>
</dbReference>
<proteinExistence type="predicted"/>
<protein>
    <recommendedName>
        <fullName evidence="2">cyclic-guanylate-specific phosphodiesterase</fullName>
        <ecNumber evidence="2">3.1.4.52</ecNumber>
    </recommendedName>
</protein>
<feature type="transmembrane region" description="Helical" evidence="10">
    <location>
        <begin position="243"/>
        <end position="265"/>
    </location>
</feature>
<name>A0ABS0ZMW9_9ENTR</name>
<feature type="domain" description="EAL" evidence="11">
    <location>
        <begin position="268"/>
        <end position="516"/>
    </location>
</feature>
<dbReference type="PANTHER" id="PTHR33121">
    <property type="entry name" value="CYCLIC DI-GMP PHOSPHODIESTERASE PDEF"/>
    <property type="match status" value="1"/>
</dbReference>
<dbReference type="Proteomes" id="UP000746649">
    <property type="component" value="Unassembled WGS sequence"/>
</dbReference>
<reference evidence="12 13" key="1">
    <citation type="submission" date="2020-11" db="EMBL/GenBank/DDBJ databases">
        <title>Enhanced detection system for hospital associated transmission using whole genome sequencing surveillance.</title>
        <authorList>
            <person name="Harrison L.H."/>
            <person name="Van Tyne D."/>
            <person name="Marsh J.W."/>
            <person name="Griffith M.P."/>
            <person name="Snyder D.J."/>
            <person name="Cooper V.S."/>
            <person name="Mustapha M."/>
        </authorList>
    </citation>
    <scope>NUCLEOTIDE SEQUENCE [LARGE SCALE GENOMIC DNA]</scope>
    <source>
        <strain evidence="12 13">CB00117</strain>
    </source>
</reference>
<evidence type="ECO:0000256" key="5">
    <source>
        <dbReference type="ARBA" id="ARBA00022692"/>
    </source>
</evidence>
<dbReference type="InterPro" id="IPR050706">
    <property type="entry name" value="Cyclic-di-GMP_PDE-like"/>
</dbReference>
<evidence type="ECO:0000256" key="3">
    <source>
        <dbReference type="ARBA" id="ARBA00022475"/>
    </source>
</evidence>
<evidence type="ECO:0000256" key="1">
    <source>
        <dbReference type="ARBA" id="ARBA00004651"/>
    </source>
</evidence>
<accession>A0ABS0ZMW9</accession>
<dbReference type="PANTHER" id="PTHR33121:SF81">
    <property type="entry name" value="CYCLIC DI-GMP PHOSPHODIESTERASE PDEB-RELATED"/>
    <property type="match status" value="1"/>
</dbReference>
<keyword evidence="8 10" id="KW-0472">Membrane</keyword>
<evidence type="ECO:0000259" key="11">
    <source>
        <dbReference type="PROSITE" id="PS50883"/>
    </source>
</evidence>
<keyword evidence="6" id="KW-0378">Hydrolase</keyword>
<dbReference type="SMART" id="SM00052">
    <property type="entry name" value="EAL"/>
    <property type="match status" value="1"/>
</dbReference>
<keyword evidence="7 10" id="KW-1133">Transmembrane helix</keyword>
<evidence type="ECO:0000256" key="7">
    <source>
        <dbReference type="ARBA" id="ARBA00022989"/>
    </source>
</evidence>
<dbReference type="PROSITE" id="PS50883">
    <property type="entry name" value="EAL"/>
    <property type="match status" value="1"/>
</dbReference>
<evidence type="ECO:0000256" key="10">
    <source>
        <dbReference type="SAM" id="Phobius"/>
    </source>
</evidence>
<keyword evidence="4" id="KW-0973">c-di-GMP</keyword>
<evidence type="ECO:0000256" key="4">
    <source>
        <dbReference type="ARBA" id="ARBA00022636"/>
    </source>
</evidence>
<comment type="caution">
    <text evidence="12">The sequence shown here is derived from an EMBL/GenBank/DDBJ whole genome shotgun (WGS) entry which is preliminary data.</text>
</comment>
<dbReference type="Pfam" id="PF00563">
    <property type="entry name" value="EAL"/>
    <property type="match status" value="1"/>
</dbReference>
<gene>
    <name evidence="12" type="ORF">I6M88_04095</name>
</gene>
<evidence type="ECO:0000256" key="6">
    <source>
        <dbReference type="ARBA" id="ARBA00022801"/>
    </source>
</evidence>
<comment type="catalytic activity">
    <reaction evidence="9">
        <text>3',3'-c-di-GMP + H2O = 5'-phosphoguanylyl(3'-&gt;5')guanosine + H(+)</text>
        <dbReference type="Rhea" id="RHEA:24902"/>
        <dbReference type="ChEBI" id="CHEBI:15377"/>
        <dbReference type="ChEBI" id="CHEBI:15378"/>
        <dbReference type="ChEBI" id="CHEBI:58754"/>
        <dbReference type="ChEBI" id="CHEBI:58805"/>
        <dbReference type="EC" id="3.1.4.52"/>
    </reaction>
</comment>
<keyword evidence="3" id="KW-1003">Cell membrane</keyword>
<organism evidence="12 13">
    <name type="scientific">Citrobacter sedlakii</name>
    <dbReference type="NCBI Taxonomy" id="67826"/>
    <lineage>
        <taxon>Bacteria</taxon>
        <taxon>Pseudomonadati</taxon>
        <taxon>Pseudomonadota</taxon>
        <taxon>Gammaproteobacteria</taxon>
        <taxon>Enterobacterales</taxon>
        <taxon>Enterobacteriaceae</taxon>
        <taxon>Citrobacter</taxon>
        <taxon>Citrobacter freundii complex</taxon>
    </lineage>
</organism>
<dbReference type="Gene3D" id="3.20.20.450">
    <property type="entry name" value="EAL domain"/>
    <property type="match status" value="1"/>
</dbReference>
<sequence>MTTRHLVSLVTGVLILAILLPVGVSIWLAHRQVERKFIEELDNYSTQVFERTQRVVQQAKNALQDIEAVTSLPCSHDHLLAMRRISFSYRYVQEVLYLENNIPRCSSLEQESHTAPFPPAMKLTDDGYQAWFTTHNDLGIARYMTALGNGRYIVMIDPASFIDVVPFGAWQIDVAIIGTQRNIVIASSGTIPPAVLQYTREKTPRHLERHGVVYEIRPFPEMGIAIVSWASTRPLDKIWYQQAFIWVPVGTAIGLLAAAFILRILRRIQSPRHRLQDAIHNRDISVHYQPIMSLTTGKIVGAEALARWRQTDGSFLSPDIFIPLAAQTGLTESLTRLIIESVFEDMGQWLQQHPEQHISINIESADLASEKLPALLNKLLQQYQVSPSQIALELTERAFADPKTSSPIVARYREAGHAIYIDDFGTGFSSLSYLQNLEVDIMKIDKSFVSALEYKNVTPHIIEMARTLNLKMVAEGIETAKQEAWLRQHGVDYGQGWLYSKALPKTAFILWAEEHL</sequence>
<comment type="subcellular location">
    <subcellularLocation>
        <location evidence="1">Cell membrane</location>
        <topology evidence="1">Multi-pass membrane protein</topology>
    </subcellularLocation>
</comment>
<evidence type="ECO:0000313" key="12">
    <source>
        <dbReference type="EMBL" id="MBJ8380162.1"/>
    </source>
</evidence>
<keyword evidence="5 10" id="KW-0812">Transmembrane</keyword>
<evidence type="ECO:0000313" key="13">
    <source>
        <dbReference type="Proteomes" id="UP000746649"/>
    </source>
</evidence>
<dbReference type="CDD" id="cd01948">
    <property type="entry name" value="EAL"/>
    <property type="match status" value="1"/>
</dbReference>
<evidence type="ECO:0000256" key="2">
    <source>
        <dbReference type="ARBA" id="ARBA00012282"/>
    </source>
</evidence>
<dbReference type="InterPro" id="IPR035919">
    <property type="entry name" value="EAL_sf"/>
</dbReference>
<evidence type="ECO:0000256" key="8">
    <source>
        <dbReference type="ARBA" id="ARBA00023136"/>
    </source>
</evidence>
<dbReference type="EC" id="3.1.4.52" evidence="2"/>
<dbReference type="RefSeq" id="WP_200033567.1">
    <property type="nucleotide sequence ID" value="NZ_JADWND010000002.1"/>
</dbReference>
<keyword evidence="13" id="KW-1185">Reference proteome</keyword>
<evidence type="ECO:0000256" key="9">
    <source>
        <dbReference type="ARBA" id="ARBA00034290"/>
    </source>
</evidence>
<feature type="transmembrane region" description="Helical" evidence="10">
    <location>
        <begin position="6"/>
        <end position="29"/>
    </location>
</feature>
<dbReference type="EMBL" id="JADWND010000002">
    <property type="protein sequence ID" value="MBJ8380162.1"/>
    <property type="molecule type" value="Genomic_DNA"/>
</dbReference>
<dbReference type="SUPFAM" id="SSF141868">
    <property type="entry name" value="EAL domain-like"/>
    <property type="match status" value="1"/>
</dbReference>
<dbReference type="InterPro" id="IPR001633">
    <property type="entry name" value="EAL_dom"/>
</dbReference>